<feature type="chain" id="PRO_5025547389" description="Immunoglobulin domain-containing protein" evidence="5">
    <location>
        <begin position="21"/>
        <end position="296"/>
    </location>
</feature>
<dbReference type="GO" id="GO:0004888">
    <property type="term" value="F:transmembrane signaling receptor activity"/>
    <property type="evidence" value="ECO:0007669"/>
    <property type="project" value="TreeGrafter"/>
</dbReference>
<dbReference type="InterPro" id="IPR050671">
    <property type="entry name" value="CD300_family_receptors"/>
</dbReference>
<dbReference type="AlphaFoldDB" id="A0A671X100"/>
<dbReference type="PANTHER" id="PTHR11860:SF118">
    <property type="entry name" value="CMRF35-LIKE MOLECULE 3-RELATED"/>
    <property type="match status" value="1"/>
</dbReference>
<evidence type="ECO:0000259" key="6">
    <source>
        <dbReference type="SMART" id="SM00409"/>
    </source>
</evidence>
<dbReference type="GeneTree" id="ENSGT00950000182977"/>
<evidence type="ECO:0000313" key="8">
    <source>
        <dbReference type="Proteomes" id="UP000472265"/>
    </source>
</evidence>
<evidence type="ECO:0000256" key="4">
    <source>
        <dbReference type="SAM" id="Phobius"/>
    </source>
</evidence>
<dbReference type="InterPro" id="IPR013783">
    <property type="entry name" value="Ig-like_fold"/>
</dbReference>
<keyword evidence="5" id="KW-0732">Signal</keyword>
<feature type="domain" description="Immunoglobulin" evidence="6">
    <location>
        <begin position="132"/>
        <end position="218"/>
    </location>
</feature>
<dbReference type="InterPro" id="IPR036179">
    <property type="entry name" value="Ig-like_dom_sf"/>
</dbReference>
<dbReference type="SUPFAM" id="SSF48726">
    <property type="entry name" value="Immunoglobulin"/>
    <property type="match status" value="2"/>
</dbReference>
<dbReference type="Ensembl" id="ENSSAUT00010047153.1">
    <property type="protein sequence ID" value="ENSSAUP00010044842.1"/>
    <property type="gene ID" value="ENSSAUG00010018744.1"/>
</dbReference>
<evidence type="ECO:0000256" key="5">
    <source>
        <dbReference type="SAM" id="SignalP"/>
    </source>
</evidence>
<keyword evidence="8" id="KW-1185">Reference proteome</keyword>
<protein>
    <recommendedName>
        <fullName evidence="6">Immunoglobulin domain-containing protein</fullName>
    </recommendedName>
</protein>
<dbReference type="InterPro" id="IPR013106">
    <property type="entry name" value="Ig_V-set"/>
</dbReference>
<feature type="transmembrane region" description="Helical" evidence="4">
    <location>
        <begin position="271"/>
        <end position="294"/>
    </location>
</feature>
<comment type="subcellular location">
    <subcellularLocation>
        <location evidence="1">Membrane</location>
    </subcellularLocation>
</comment>
<keyword evidence="2 4" id="KW-0812">Transmembrane</keyword>
<evidence type="ECO:0000313" key="7">
    <source>
        <dbReference type="Ensembl" id="ENSSAUP00010044842.1"/>
    </source>
</evidence>
<feature type="transmembrane region" description="Helical" evidence="4">
    <location>
        <begin position="233"/>
        <end position="255"/>
    </location>
</feature>
<dbReference type="OMA" id="ARIIYML"/>
<reference evidence="7" key="3">
    <citation type="submission" date="2025-09" db="UniProtKB">
        <authorList>
            <consortium name="Ensembl"/>
        </authorList>
    </citation>
    <scope>IDENTIFICATION</scope>
</reference>
<evidence type="ECO:0000256" key="1">
    <source>
        <dbReference type="ARBA" id="ARBA00004370"/>
    </source>
</evidence>
<dbReference type="PANTHER" id="PTHR11860">
    <property type="entry name" value="POLYMERIC-IMMUNOGLOBULIN RECEPTOR"/>
    <property type="match status" value="1"/>
</dbReference>
<dbReference type="InterPro" id="IPR003599">
    <property type="entry name" value="Ig_sub"/>
</dbReference>
<dbReference type="GO" id="GO:0005886">
    <property type="term" value="C:plasma membrane"/>
    <property type="evidence" value="ECO:0007669"/>
    <property type="project" value="TreeGrafter"/>
</dbReference>
<feature type="signal peptide" evidence="5">
    <location>
        <begin position="1"/>
        <end position="20"/>
    </location>
</feature>
<keyword evidence="4" id="KW-1133">Transmembrane helix</keyword>
<dbReference type="Pfam" id="PF07686">
    <property type="entry name" value="V-set"/>
    <property type="match status" value="1"/>
</dbReference>
<dbReference type="Proteomes" id="UP000472265">
    <property type="component" value="Chromosome 15"/>
</dbReference>
<evidence type="ECO:0000256" key="2">
    <source>
        <dbReference type="ARBA" id="ARBA00022692"/>
    </source>
</evidence>
<sequence>DMAVHLSVLLLLTGLTGIHGITTVSEVSVKAGGSISIPCLYDSRYKNNVKYLCEGYYWNYCSYAVKTNSASSGKFSIADDKIQRIFTVMIKDLKEWDRGDYWCVVEINKGTDNGKYFHLSVTRGTPSLYVDHQEITASIEDKITIKCHHSNRGVIKWCRLGSSCVTEPSGSIDGTAVTINRSAPNVFTVAMSELSTESSGWYLCVQGELQMPVHLTVTEKPTTGDDQVDLKSIIIIPLSLLILALMVTLFVWFMLKRHSKSTLIFDESNSYIFYLCNCLLFINIYTLNLTTVHLCD</sequence>
<accession>A0A671X100</accession>
<reference evidence="7" key="2">
    <citation type="submission" date="2025-08" db="UniProtKB">
        <authorList>
            <consortium name="Ensembl"/>
        </authorList>
    </citation>
    <scope>IDENTIFICATION</scope>
</reference>
<reference evidence="7" key="1">
    <citation type="submission" date="2021-04" db="EMBL/GenBank/DDBJ databases">
        <authorList>
            <consortium name="Wellcome Sanger Institute Data Sharing"/>
        </authorList>
    </citation>
    <scope>NUCLEOTIDE SEQUENCE [LARGE SCALE GENOMIC DNA]</scope>
</reference>
<organism evidence="7 8">
    <name type="scientific">Sparus aurata</name>
    <name type="common">Gilthead sea bream</name>
    <dbReference type="NCBI Taxonomy" id="8175"/>
    <lineage>
        <taxon>Eukaryota</taxon>
        <taxon>Metazoa</taxon>
        <taxon>Chordata</taxon>
        <taxon>Craniata</taxon>
        <taxon>Vertebrata</taxon>
        <taxon>Euteleostomi</taxon>
        <taxon>Actinopterygii</taxon>
        <taxon>Neopterygii</taxon>
        <taxon>Teleostei</taxon>
        <taxon>Neoteleostei</taxon>
        <taxon>Acanthomorphata</taxon>
        <taxon>Eupercaria</taxon>
        <taxon>Spariformes</taxon>
        <taxon>Sparidae</taxon>
        <taxon>Sparus</taxon>
    </lineage>
</organism>
<feature type="domain" description="Immunoglobulin" evidence="6">
    <location>
        <begin position="24"/>
        <end position="122"/>
    </location>
</feature>
<dbReference type="SMART" id="SM00409">
    <property type="entry name" value="IG"/>
    <property type="match status" value="2"/>
</dbReference>
<proteinExistence type="predicted"/>
<evidence type="ECO:0000256" key="3">
    <source>
        <dbReference type="ARBA" id="ARBA00023136"/>
    </source>
</evidence>
<name>A0A671X100_SPAAU</name>
<dbReference type="Gene3D" id="2.60.40.10">
    <property type="entry name" value="Immunoglobulins"/>
    <property type="match status" value="2"/>
</dbReference>
<keyword evidence="3 4" id="KW-0472">Membrane</keyword>